<keyword evidence="3" id="KW-1185">Reference proteome</keyword>
<feature type="region of interest" description="Disordered" evidence="1">
    <location>
        <begin position="186"/>
        <end position="292"/>
    </location>
</feature>
<evidence type="ECO:0000256" key="1">
    <source>
        <dbReference type="SAM" id="MobiDB-lite"/>
    </source>
</evidence>
<organism evidence="2 3">
    <name type="scientific">Trichocladium antarcticum</name>
    <dbReference type="NCBI Taxonomy" id="1450529"/>
    <lineage>
        <taxon>Eukaryota</taxon>
        <taxon>Fungi</taxon>
        <taxon>Dikarya</taxon>
        <taxon>Ascomycota</taxon>
        <taxon>Pezizomycotina</taxon>
        <taxon>Sordariomycetes</taxon>
        <taxon>Sordariomycetidae</taxon>
        <taxon>Sordariales</taxon>
        <taxon>Chaetomiaceae</taxon>
        <taxon>Trichocladium</taxon>
    </lineage>
</organism>
<dbReference type="AlphaFoldDB" id="A0AAN6UR44"/>
<gene>
    <name evidence="2" type="ORF">BT67DRAFT_372871</name>
</gene>
<feature type="compositionally biased region" description="Polar residues" evidence="1">
    <location>
        <begin position="101"/>
        <end position="110"/>
    </location>
</feature>
<proteinExistence type="predicted"/>
<dbReference type="EMBL" id="MU853402">
    <property type="protein sequence ID" value="KAK4137414.1"/>
    <property type="molecule type" value="Genomic_DNA"/>
</dbReference>
<dbReference type="Pfam" id="PF10253">
    <property type="entry name" value="PRCC"/>
    <property type="match status" value="1"/>
</dbReference>
<sequence>MGLVEYSDSESESENVQPKPATPATTSAAPKKAFQKLLDRSSGAGKIVVNLPVASQAADASADNEQPPTKRAKTSGGSRFSGLGSFLPPPKRTGAAAPAATRSSNGQGSTPAPGIHLRTGAEPAFIRGATDGDGTEHGNGAPTSGMFLRPPNSRAGPSIPEGQKPEEEVQLVGKPLMFKPLSVARKKAPLKKKKAQLPAGASAISNANGPTAPATAATNAAAAAEPPPPPKKKISLFSIGDDDASTAPTTAATEPSTYEPLFTPSNDRQGDPHNPAEEAETAFTAPYPTPAPNPLAALADNLTLSAAARRELFGRPGSTAAAALPANAKVISFDMEREYAHNEALRASGAQQAHNPVRSIAPGKHSLRQVVNMAQSNQGALEESFARAKGSQREAAGRYGWS</sequence>
<feature type="compositionally biased region" description="Low complexity" evidence="1">
    <location>
        <begin position="196"/>
        <end position="224"/>
    </location>
</feature>
<dbReference type="InterPro" id="IPR018800">
    <property type="entry name" value="PRCC"/>
</dbReference>
<feature type="region of interest" description="Disordered" evidence="1">
    <location>
        <begin position="1"/>
        <end position="37"/>
    </location>
</feature>
<evidence type="ECO:0000313" key="2">
    <source>
        <dbReference type="EMBL" id="KAK4137414.1"/>
    </source>
</evidence>
<reference evidence="2" key="1">
    <citation type="journal article" date="2023" name="Mol. Phylogenet. Evol.">
        <title>Genome-scale phylogeny and comparative genomics of the fungal order Sordariales.</title>
        <authorList>
            <person name="Hensen N."/>
            <person name="Bonometti L."/>
            <person name="Westerberg I."/>
            <person name="Brannstrom I.O."/>
            <person name="Guillou S."/>
            <person name="Cros-Aarteil S."/>
            <person name="Calhoun S."/>
            <person name="Haridas S."/>
            <person name="Kuo A."/>
            <person name="Mondo S."/>
            <person name="Pangilinan J."/>
            <person name="Riley R."/>
            <person name="LaButti K."/>
            <person name="Andreopoulos B."/>
            <person name="Lipzen A."/>
            <person name="Chen C."/>
            <person name="Yan M."/>
            <person name="Daum C."/>
            <person name="Ng V."/>
            <person name="Clum A."/>
            <person name="Steindorff A."/>
            <person name="Ohm R.A."/>
            <person name="Martin F."/>
            <person name="Silar P."/>
            <person name="Natvig D.O."/>
            <person name="Lalanne C."/>
            <person name="Gautier V."/>
            <person name="Ament-Velasquez S.L."/>
            <person name="Kruys A."/>
            <person name="Hutchinson M.I."/>
            <person name="Powell A.J."/>
            <person name="Barry K."/>
            <person name="Miller A.N."/>
            <person name="Grigoriev I.V."/>
            <person name="Debuchy R."/>
            <person name="Gladieux P."/>
            <person name="Hiltunen Thoren M."/>
            <person name="Johannesson H."/>
        </authorList>
    </citation>
    <scope>NUCLEOTIDE SEQUENCE</scope>
    <source>
        <strain evidence="2">CBS 123565</strain>
    </source>
</reference>
<feature type="compositionally biased region" description="Low complexity" evidence="1">
    <location>
        <begin position="245"/>
        <end position="257"/>
    </location>
</feature>
<reference evidence="2" key="2">
    <citation type="submission" date="2023-05" db="EMBL/GenBank/DDBJ databases">
        <authorList>
            <consortium name="Lawrence Berkeley National Laboratory"/>
            <person name="Steindorff A."/>
            <person name="Hensen N."/>
            <person name="Bonometti L."/>
            <person name="Westerberg I."/>
            <person name="Brannstrom I.O."/>
            <person name="Guillou S."/>
            <person name="Cros-Aarteil S."/>
            <person name="Calhoun S."/>
            <person name="Haridas S."/>
            <person name="Kuo A."/>
            <person name="Mondo S."/>
            <person name="Pangilinan J."/>
            <person name="Riley R."/>
            <person name="Labutti K."/>
            <person name="Andreopoulos B."/>
            <person name="Lipzen A."/>
            <person name="Chen C."/>
            <person name="Yanf M."/>
            <person name="Daum C."/>
            <person name="Ng V."/>
            <person name="Clum A."/>
            <person name="Ohm R."/>
            <person name="Martin F."/>
            <person name="Silar P."/>
            <person name="Natvig D."/>
            <person name="Lalanne C."/>
            <person name="Gautier V."/>
            <person name="Ament-Velasquez S.L."/>
            <person name="Kruys A."/>
            <person name="Hutchinson M.I."/>
            <person name="Powell A.J."/>
            <person name="Barry K."/>
            <person name="Miller A.N."/>
            <person name="Grigoriev I.V."/>
            <person name="Debuchy R."/>
            <person name="Gladieux P."/>
            <person name="Thoren M.H."/>
            <person name="Johannesson H."/>
        </authorList>
    </citation>
    <scope>NUCLEOTIDE SEQUENCE</scope>
    <source>
        <strain evidence="2">CBS 123565</strain>
    </source>
</reference>
<protein>
    <recommendedName>
        <fullName evidence="4">Mitotic checkpoint regulator, MAD2B-interacting-domain-containing protein</fullName>
    </recommendedName>
</protein>
<evidence type="ECO:0000313" key="3">
    <source>
        <dbReference type="Proteomes" id="UP001304895"/>
    </source>
</evidence>
<accession>A0AAN6UR44</accession>
<feature type="compositionally biased region" description="Low complexity" evidence="1">
    <location>
        <begin position="75"/>
        <end position="86"/>
    </location>
</feature>
<name>A0AAN6UR44_9PEZI</name>
<dbReference type="Proteomes" id="UP001304895">
    <property type="component" value="Unassembled WGS sequence"/>
</dbReference>
<evidence type="ECO:0008006" key="4">
    <source>
        <dbReference type="Google" id="ProtNLM"/>
    </source>
</evidence>
<feature type="region of interest" description="Disordered" evidence="1">
    <location>
        <begin position="382"/>
        <end position="402"/>
    </location>
</feature>
<comment type="caution">
    <text evidence="2">The sequence shown here is derived from an EMBL/GenBank/DDBJ whole genome shotgun (WGS) entry which is preliminary data.</text>
</comment>
<feature type="compositionally biased region" description="Basic residues" evidence="1">
    <location>
        <begin position="186"/>
        <end position="195"/>
    </location>
</feature>
<feature type="compositionally biased region" description="Low complexity" evidence="1">
    <location>
        <begin position="18"/>
        <end position="32"/>
    </location>
</feature>
<feature type="region of interest" description="Disordered" evidence="1">
    <location>
        <begin position="55"/>
        <end position="167"/>
    </location>
</feature>